<evidence type="ECO:0000313" key="2">
    <source>
        <dbReference type="EMBL" id="MFC0339981.1"/>
    </source>
</evidence>
<evidence type="ECO:0000313" key="3">
    <source>
        <dbReference type="Proteomes" id="UP001589799"/>
    </source>
</evidence>
<organism evidence="2 3">
    <name type="scientific">Paracoccus niistensis</name>
    <dbReference type="NCBI Taxonomy" id="632935"/>
    <lineage>
        <taxon>Bacteria</taxon>
        <taxon>Pseudomonadati</taxon>
        <taxon>Pseudomonadota</taxon>
        <taxon>Alphaproteobacteria</taxon>
        <taxon>Rhodobacterales</taxon>
        <taxon>Paracoccaceae</taxon>
        <taxon>Paracoccus</taxon>
    </lineage>
</organism>
<feature type="chain" id="PRO_5046005112" evidence="1">
    <location>
        <begin position="22"/>
        <end position="118"/>
    </location>
</feature>
<sequence>MPRLLPLALLAATLSGGMAIASVPGEYDTGPQTAGVAAPINLAEPRETPAGAMTYEIFEATVEHGDMPECPKAMAQEGRFCRVVLQNDMLHVFAFAEDGDQPMVAVMEYPLDAVTFPQ</sequence>
<accession>A0ABV6I179</accession>
<keyword evidence="3" id="KW-1185">Reference proteome</keyword>
<protein>
    <submittedName>
        <fullName evidence="2">Uncharacterized protein</fullName>
    </submittedName>
</protein>
<comment type="caution">
    <text evidence="2">The sequence shown here is derived from an EMBL/GenBank/DDBJ whole genome shotgun (WGS) entry which is preliminary data.</text>
</comment>
<name>A0ABV6I179_9RHOB</name>
<reference evidence="2 3" key="1">
    <citation type="submission" date="2024-09" db="EMBL/GenBank/DDBJ databases">
        <authorList>
            <person name="Sun Q."/>
            <person name="Mori K."/>
        </authorList>
    </citation>
    <scope>NUCLEOTIDE SEQUENCE [LARGE SCALE GENOMIC DNA]</scope>
    <source>
        <strain evidence="2 3">KCTC 22789</strain>
    </source>
</reference>
<dbReference type="RefSeq" id="WP_377697662.1">
    <property type="nucleotide sequence ID" value="NZ_JBHLWE010000017.1"/>
</dbReference>
<dbReference type="Proteomes" id="UP001589799">
    <property type="component" value="Unassembled WGS sequence"/>
</dbReference>
<keyword evidence="1" id="KW-0732">Signal</keyword>
<gene>
    <name evidence="2" type="ORF">ACFFII_04300</name>
</gene>
<proteinExistence type="predicted"/>
<dbReference type="EMBL" id="JBHLWE010000017">
    <property type="protein sequence ID" value="MFC0339981.1"/>
    <property type="molecule type" value="Genomic_DNA"/>
</dbReference>
<evidence type="ECO:0000256" key="1">
    <source>
        <dbReference type="SAM" id="SignalP"/>
    </source>
</evidence>
<feature type="signal peptide" evidence="1">
    <location>
        <begin position="1"/>
        <end position="21"/>
    </location>
</feature>